<keyword evidence="10" id="KW-1185">Reference proteome</keyword>
<dbReference type="AlphaFoldDB" id="A0AAV9RE39"/>
<dbReference type="EMBL" id="JAHHUM010002030">
    <property type="protein sequence ID" value="KAK5607212.1"/>
    <property type="molecule type" value="Genomic_DNA"/>
</dbReference>
<dbReference type="SMART" id="SM00020">
    <property type="entry name" value="Tryp_SPc"/>
    <property type="match status" value="1"/>
</dbReference>
<organism evidence="9 10">
    <name type="scientific">Crenichthys baileyi</name>
    <name type="common">White River springfish</name>
    <dbReference type="NCBI Taxonomy" id="28760"/>
    <lineage>
        <taxon>Eukaryota</taxon>
        <taxon>Metazoa</taxon>
        <taxon>Chordata</taxon>
        <taxon>Craniata</taxon>
        <taxon>Vertebrata</taxon>
        <taxon>Euteleostomi</taxon>
        <taxon>Actinopterygii</taxon>
        <taxon>Neopterygii</taxon>
        <taxon>Teleostei</taxon>
        <taxon>Neoteleostei</taxon>
        <taxon>Acanthomorphata</taxon>
        <taxon>Ovalentaria</taxon>
        <taxon>Atherinomorphae</taxon>
        <taxon>Cyprinodontiformes</taxon>
        <taxon>Goodeidae</taxon>
        <taxon>Crenichthys</taxon>
    </lineage>
</organism>
<keyword evidence="2 7" id="KW-0732">Signal</keyword>
<evidence type="ECO:0000256" key="5">
    <source>
        <dbReference type="ARBA" id="ARBA00023157"/>
    </source>
</evidence>
<dbReference type="PROSITE" id="PS00135">
    <property type="entry name" value="TRYPSIN_SER"/>
    <property type="match status" value="1"/>
</dbReference>
<evidence type="ECO:0000313" key="9">
    <source>
        <dbReference type="EMBL" id="KAK5607212.1"/>
    </source>
</evidence>
<evidence type="ECO:0000256" key="6">
    <source>
        <dbReference type="RuleBase" id="RU363034"/>
    </source>
</evidence>
<proteinExistence type="predicted"/>
<evidence type="ECO:0000259" key="8">
    <source>
        <dbReference type="PROSITE" id="PS50240"/>
    </source>
</evidence>
<feature type="chain" id="PRO_5043956515" description="Peptidase S1 domain-containing protein" evidence="7">
    <location>
        <begin position="23"/>
        <end position="338"/>
    </location>
</feature>
<dbReference type="InterPro" id="IPR033116">
    <property type="entry name" value="TRYPSIN_SER"/>
</dbReference>
<dbReference type="PANTHER" id="PTHR24252">
    <property type="entry name" value="ACROSIN-RELATED"/>
    <property type="match status" value="1"/>
</dbReference>
<name>A0AAV9RE39_9TELE</name>
<dbReference type="InterPro" id="IPR009003">
    <property type="entry name" value="Peptidase_S1_PA"/>
</dbReference>
<evidence type="ECO:0000256" key="2">
    <source>
        <dbReference type="ARBA" id="ARBA00022729"/>
    </source>
</evidence>
<dbReference type="GO" id="GO:0004252">
    <property type="term" value="F:serine-type endopeptidase activity"/>
    <property type="evidence" value="ECO:0007669"/>
    <property type="project" value="InterPro"/>
</dbReference>
<dbReference type="InterPro" id="IPR018114">
    <property type="entry name" value="TRYPSIN_HIS"/>
</dbReference>
<dbReference type="CDD" id="cd00190">
    <property type="entry name" value="Tryp_SPc"/>
    <property type="match status" value="1"/>
</dbReference>
<evidence type="ECO:0000256" key="1">
    <source>
        <dbReference type="ARBA" id="ARBA00022670"/>
    </source>
</evidence>
<dbReference type="InterPro" id="IPR001314">
    <property type="entry name" value="Peptidase_S1A"/>
</dbReference>
<dbReference type="PROSITE" id="PS50240">
    <property type="entry name" value="TRYPSIN_DOM"/>
    <property type="match status" value="1"/>
</dbReference>
<dbReference type="Gene3D" id="2.40.10.10">
    <property type="entry name" value="Trypsin-like serine proteases"/>
    <property type="match status" value="3"/>
</dbReference>
<dbReference type="PRINTS" id="PR00722">
    <property type="entry name" value="CHYMOTRYPSIN"/>
</dbReference>
<evidence type="ECO:0000256" key="7">
    <source>
        <dbReference type="SAM" id="SignalP"/>
    </source>
</evidence>
<dbReference type="FunFam" id="2.40.10.10:FF:000024">
    <property type="entry name" value="Serine protease 53"/>
    <property type="match status" value="1"/>
</dbReference>
<dbReference type="InterPro" id="IPR001254">
    <property type="entry name" value="Trypsin_dom"/>
</dbReference>
<accession>A0AAV9RE39</accession>
<dbReference type="PANTHER" id="PTHR24252:SF7">
    <property type="entry name" value="HYALIN"/>
    <property type="match status" value="1"/>
</dbReference>
<comment type="caution">
    <text evidence="9">The sequence shown here is derived from an EMBL/GenBank/DDBJ whole genome shotgun (WGS) entry which is preliminary data.</text>
</comment>
<reference evidence="9 10" key="1">
    <citation type="submission" date="2021-06" db="EMBL/GenBank/DDBJ databases">
        <authorList>
            <person name="Palmer J.M."/>
        </authorList>
    </citation>
    <scope>NUCLEOTIDE SEQUENCE [LARGE SCALE GENOMIC DNA]</scope>
    <source>
        <strain evidence="9 10">MEX-2019</strain>
        <tissue evidence="9">Muscle</tissue>
    </source>
</reference>
<dbReference type="SUPFAM" id="SSF50494">
    <property type="entry name" value="Trypsin-like serine proteases"/>
    <property type="match status" value="1"/>
</dbReference>
<sequence>MALQKLSGYLVLIILISNGCHSQLPSEPPTLQVCGNVPKKARIVGGQDAAPGHWPWQASLQNDGPFCGGSLITNEWVLTAAHCISSDILASEVHLGVHKLSDPNPNEVTRGIEQSICHPEYNPSTFENDMCLLKLSAPVNFTDYIQPVCLASAESTFHEGTTSWVTGFGDLGNGMTPDILQEVEVPIVGNKKCSCYNQELGSITENMICAGLDVGGKDSCQGDSGGPLVMYNGFAWVQGGVVSFGNRCALPMKPGVYARVSQYEKWISDTVTGMEPGFATFTSSGTDFDLDFFCPTFMPTTTDDSIFGSGENLSHFTHFVTLSAFALLLHVIVGSGGM</sequence>
<keyword evidence="5" id="KW-1015">Disulfide bond</keyword>
<dbReference type="Pfam" id="PF00089">
    <property type="entry name" value="Trypsin"/>
    <property type="match status" value="1"/>
</dbReference>
<dbReference type="InterPro" id="IPR043504">
    <property type="entry name" value="Peptidase_S1_PA_chymotrypsin"/>
</dbReference>
<dbReference type="GO" id="GO:0006508">
    <property type="term" value="P:proteolysis"/>
    <property type="evidence" value="ECO:0007669"/>
    <property type="project" value="UniProtKB-KW"/>
</dbReference>
<feature type="domain" description="Peptidase S1" evidence="8">
    <location>
        <begin position="43"/>
        <end position="272"/>
    </location>
</feature>
<keyword evidence="1 6" id="KW-0645">Protease</keyword>
<keyword evidence="3 6" id="KW-0378">Hydrolase</keyword>
<keyword evidence="4 6" id="KW-0720">Serine protease</keyword>
<feature type="signal peptide" evidence="7">
    <location>
        <begin position="1"/>
        <end position="22"/>
    </location>
</feature>
<dbReference type="Proteomes" id="UP001311232">
    <property type="component" value="Unassembled WGS sequence"/>
</dbReference>
<evidence type="ECO:0000256" key="4">
    <source>
        <dbReference type="ARBA" id="ARBA00022825"/>
    </source>
</evidence>
<gene>
    <name evidence="9" type="ORF">CRENBAI_004598</name>
</gene>
<protein>
    <recommendedName>
        <fullName evidence="8">Peptidase S1 domain-containing protein</fullName>
    </recommendedName>
</protein>
<dbReference type="PROSITE" id="PS00134">
    <property type="entry name" value="TRYPSIN_HIS"/>
    <property type="match status" value="1"/>
</dbReference>
<evidence type="ECO:0000256" key="3">
    <source>
        <dbReference type="ARBA" id="ARBA00022801"/>
    </source>
</evidence>
<evidence type="ECO:0000313" key="10">
    <source>
        <dbReference type="Proteomes" id="UP001311232"/>
    </source>
</evidence>